<dbReference type="PROSITE" id="PS00194">
    <property type="entry name" value="THIOREDOXIN_1"/>
    <property type="match status" value="1"/>
</dbReference>
<dbReference type="InterPro" id="IPR013740">
    <property type="entry name" value="Redoxin"/>
</dbReference>
<dbReference type="GO" id="GO:0005886">
    <property type="term" value="C:plasma membrane"/>
    <property type="evidence" value="ECO:0007669"/>
    <property type="project" value="InterPro"/>
</dbReference>
<dbReference type="InterPro" id="IPR013766">
    <property type="entry name" value="Thioredoxin_domain"/>
</dbReference>
<dbReference type="InterPro" id="IPR001640">
    <property type="entry name" value="Lgt"/>
</dbReference>
<evidence type="ECO:0000256" key="4">
    <source>
        <dbReference type="SAM" id="Phobius"/>
    </source>
</evidence>
<dbReference type="InterPro" id="IPR050553">
    <property type="entry name" value="Thioredoxin_ResA/DsbE_sf"/>
</dbReference>
<feature type="transmembrane region" description="Helical" evidence="4">
    <location>
        <begin position="103"/>
        <end position="125"/>
    </location>
</feature>
<dbReference type="PANTHER" id="PTHR42852:SF18">
    <property type="entry name" value="CHROMOSOME UNDETERMINED SCAFFOLD_47, WHOLE GENOME SHOTGUN SEQUENCE"/>
    <property type="match status" value="1"/>
</dbReference>
<keyword evidence="2" id="KW-0201">Cytochrome c-type biogenesis</keyword>
<comment type="subcellular location">
    <subcellularLocation>
        <location evidence="1">Cell envelope</location>
    </subcellularLocation>
</comment>
<dbReference type="OrthoDB" id="9799347at2"/>
<organism evidence="6 7">
    <name type="scientific">Camelimonas lactis</name>
    <dbReference type="NCBI Taxonomy" id="659006"/>
    <lineage>
        <taxon>Bacteria</taxon>
        <taxon>Pseudomonadati</taxon>
        <taxon>Pseudomonadota</taxon>
        <taxon>Alphaproteobacteria</taxon>
        <taxon>Hyphomicrobiales</taxon>
        <taxon>Chelatococcaceae</taxon>
        <taxon>Camelimonas</taxon>
    </lineage>
</organism>
<keyword evidence="3" id="KW-0676">Redox-active center</keyword>
<keyword evidence="7" id="KW-1185">Reference proteome</keyword>
<dbReference type="PROSITE" id="PS51352">
    <property type="entry name" value="THIOREDOXIN_2"/>
    <property type="match status" value="1"/>
</dbReference>
<protein>
    <submittedName>
        <fullName evidence="6">Thiol-disulfide isomerase/thioredoxin</fullName>
    </submittedName>
</protein>
<feature type="domain" description="Thioredoxin" evidence="5">
    <location>
        <begin position="128"/>
        <end position="265"/>
    </location>
</feature>
<dbReference type="GO" id="GO:0015036">
    <property type="term" value="F:disulfide oxidoreductase activity"/>
    <property type="evidence" value="ECO:0007669"/>
    <property type="project" value="UniProtKB-ARBA"/>
</dbReference>
<dbReference type="CDD" id="cd02966">
    <property type="entry name" value="TlpA_like_family"/>
    <property type="match status" value="1"/>
</dbReference>
<dbReference type="GO" id="GO:0017004">
    <property type="term" value="P:cytochrome complex assembly"/>
    <property type="evidence" value="ECO:0007669"/>
    <property type="project" value="UniProtKB-KW"/>
</dbReference>
<dbReference type="RefSeq" id="WP_132010300.1">
    <property type="nucleotide sequence ID" value="NZ_JBHUNN010000001.1"/>
</dbReference>
<dbReference type="Pfam" id="PF08534">
    <property type="entry name" value="Redoxin"/>
    <property type="match status" value="1"/>
</dbReference>
<dbReference type="GO" id="GO:0008961">
    <property type="term" value="F:phosphatidylglycerol-prolipoprotein diacylglyceryl transferase activity"/>
    <property type="evidence" value="ECO:0007669"/>
    <property type="project" value="InterPro"/>
</dbReference>
<feature type="transmembrane region" description="Helical" evidence="4">
    <location>
        <begin position="76"/>
        <end position="96"/>
    </location>
</feature>
<dbReference type="GO" id="GO:0016853">
    <property type="term" value="F:isomerase activity"/>
    <property type="evidence" value="ECO:0007669"/>
    <property type="project" value="UniProtKB-KW"/>
</dbReference>
<dbReference type="GO" id="GO:0030313">
    <property type="term" value="C:cell envelope"/>
    <property type="evidence" value="ECO:0007669"/>
    <property type="project" value="UniProtKB-SubCell"/>
</dbReference>
<keyword evidence="4" id="KW-1133">Transmembrane helix</keyword>
<dbReference type="GO" id="GO:0042158">
    <property type="term" value="P:lipoprotein biosynthetic process"/>
    <property type="evidence" value="ECO:0007669"/>
    <property type="project" value="InterPro"/>
</dbReference>
<dbReference type="AlphaFoldDB" id="A0A4R2GM70"/>
<keyword evidence="4" id="KW-0472">Membrane</keyword>
<accession>A0A4R2GM70</accession>
<comment type="caution">
    <text evidence="6">The sequence shown here is derived from an EMBL/GenBank/DDBJ whole genome shotgun (WGS) entry which is preliminary data.</text>
</comment>
<proteinExistence type="predicted"/>
<dbReference type="InterPro" id="IPR036249">
    <property type="entry name" value="Thioredoxin-like_sf"/>
</dbReference>
<dbReference type="Gene3D" id="3.40.30.10">
    <property type="entry name" value="Glutaredoxin"/>
    <property type="match status" value="1"/>
</dbReference>
<evidence type="ECO:0000256" key="1">
    <source>
        <dbReference type="ARBA" id="ARBA00004196"/>
    </source>
</evidence>
<gene>
    <name evidence="6" type="ORF">EV666_11824</name>
</gene>
<evidence type="ECO:0000259" key="5">
    <source>
        <dbReference type="PROSITE" id="PS51352"/>
    </source>
</evidence>
<dbReference type="Proteomes" id="UP000294881">
    <property type="component" value="Unassembled WGS sequence"/>
</dbReference>
<reference evidence="6 7" key="1">
    <citation type="submission" date="2019-03" db="EMBL/GenBank/DDBJ databases">
        <title>Genomic Encyclopedia of Type Strains, Phase IV (KMG-IV): sequencing the most valuable type-strain genomes for metagenomic binning, comparative biology and taxonomic classification.</title>
        <authorList>
            <person name="Goeker M."/>
        </authorList>
    </citation>
    <scope>NUCLEOTIDE SEQUENCE [LARGE SCALE GENOMIC DNA]</scope>
    <source>
        <strain evidence="6 7">DSM 22958</strain>
    </source>
</reference>
<dbReference type="EMBL" id="SLWL01000018">
    <property type="protein sequence ID" value="TCO09418.1"/>
    <property type="molecule type" value="Genomic_DNA"/>
</dbReference>
<keyword evidence="6" id="KW-0413">Isomerase</keyword>
<keyword evidence="4" id="KW-0812">Transmembrane</keyword>
<dbReference type="SUPFAM" id="SSF52833">
    <property type="entry name" value="Thioredoxin-like"/>
    <property type="match status" value="1"/>
</dbReference>
<dbReference type="InterPro" id="IPR017937">
    <property type="entry name" value="Thioredoxin_CS"/>
</dbReference>
<sequence>MNAVSIGPLVFASDRLAAILGIFAFMIAAAILAGRMDRAISAFASWALVAGLVAARLGHVALHWRSFAEEPWRVFAIWQGGFEPLAGLAGVLLAGALTIRSSLAGIGAAAALGLGLFVWAGAGALTQATLGQPAPAVALEQLDGPPMAISDAAGKPAVVNLWASWCPPCRREMPLLAETAARRADVTFLFVNQGEEAATIRRYLARDRLSLGKILRDRSMQTARHYGVPGLPVTLFLRPDGTLASLHVGEISREALEAGIDRIAGAR</sequence>
<feature type="transmembrane region" description="Helical" evidence="4">
    <location>
        <begin position="16"/>
        <end position="34"/>
    </location>
</feature>
<evidence type="ECO:0000256" key="3">
    <source>
        <dbReference type="ARBA" id="ARBA00023284"/>
    </source>
</evidence>
<evidence type="ECO:0000313" key="6">
    <source>
        <dbReference type="EMBL" id="TCO09418.1"/>
    </source>
</evidence>
<feature type="transmembrane region" description="Helical" evidence="4">
    <location>
        <begin position="46"/>
        <end position="64"/>
    </location>
</feature>
<evidence type="ECO:0000256" key="2">
    <source>
        <dbReference type="ARBA" id="ARBA00022748"/>
    </source>
</evidence>
<name>A0A4R2GM70_9HYPH</name>
<evidence type="ECO:0000313" key="7">
    <source>
        <dbReference type="Proteomes" id="UP000294881"/>
    </source>
</evidence>
<dbReference type="PANTHER" id="PTHR42852">
    <property type="entry name" value="THIOL:DISULFIDE INTERCHANGE PROTEIN DSBE"/>
    <property type="match status" value="1"/>
</dbReference>
<dbReference type="Pfam" id="PF01790">
    <property type="entry name" value="LGT"/>
    <property type="match status" value="1"/>
</dbReference>